<gene>
    <name evidence="1" type="ORF">UFOVP286_68</name>
</gene>
<evidence type="ECO:0000313" key="1">
    <source>
        <dbReference type="EMBL" id="CAB4135811.1"/>
    </source>
</evidence>
<sequence length="187" mass="21214">MHLKQKILMMKFFSSLLITLFCSDALANIGNIGIGTGLLYTNTKTDYVNEFEEITSPKLMLNLSYVKSFDKFVINTSTNRIGNNARIRTILNNKKEFQVKSTSNIDTVAFGYQIGKITPYLLVGNVGTKQEIRYKGRTIKTDNETALIWGTALSYRFYNQTISINLIAPSKPLNLRYAVGFGYNFYI</sequence>
<organism evidence="1">
    <name type="scientific">uncultured Caudovirales phage</name>
    <dbReference type="NCBI Taxonomy" id="2100421"/>
    <lineage>
        <taxon>Viruses</taxon>
        <taxon>Duplodnaviria</taxon>
        <taxon>Heunggongvirae</taxon>
        <taxon>Uroviricota</taxon>
        <taxon>Caudoviricetes</taxon>
        <taxon>Peduoviridae</taxon>
        <taxon>Maltschvirus</taxon>
        <taxon>Maltschvirus maltsch</taxon>
    </lineage>
</organism>
<proteinExistence type="predicted"/>
<name>A0A6J5LNL8_9CAUD</name>
<dbReference type="EMBL" id="LR796304">
    <property type="protein sequence ID" value="CAB4135811.1"/>
    <property type="molecule type" value="Genomic_DNA"/>
</dbReference>
<evidence type="ECO:0008006" key="2">
    <source>
        <dbReference type="Google" id="ProtNLM"/>
    </source>
</evidence>
<reference evidence="1" key="1">
    <citation type="submission" date="2020-04" db="EMBL/GenBank/DDBJ databases">
        <authorList>
            <person name="Chiriac C."/>
            <person name="Salcher M."/>
            <person name="Ghai R."/>
            <person name="Kavagutti S V."/>
        </authorList>
    </citation>
    <scope>NUCLEOTIDE SEQUENCE</scope>
</reference>
<accession>A0A6J5LNL8</accession>
<protein>
    <recommendedName>
        <fullName evidence="2">Outer membrane protein beta-barrel</fullName>
    </recommendedName>
</protein>